<dbReference type="STRING" id="888268.A0A1E5UIJ5"/>
<gene>
    <name evidence="7" type="ORF">BAE44_0026290</name>
</gene>
<feature type="compositionally biased region" description="Basic residues" evidence="5">
    <location>
        <begin position="216"/>
        <end position="230"/>
    </location>
</feature>
<dbReference type="PANTHER" id="PTHR31422">
    <property type="entry name" value="BNAANNG28530D PROTEIN"/>
    <property type="match status" value="1"/>
</dbReference>
<evidence type="ECO:0000256" key="4">
    <source>
        <dbReference type="ARBA" id="ARBA00023136"/>
    </source>
</evidence>
<dbReference type="OrthoDB" id="1060521at2759"/>
<dbReference type="GO" id="GO:0016020">
    <property type="term" value="C:membrane"/>
    <property type="evidence" value="ECO:0007669"/>
    <property type="project" value="UniProtKB-SubCell"/>
</dbReference>
<proteinExistence type="predicted"/>
<evidence type="ECO:0000256" key="1">
    <source>
        <dbReference type="ARBA" id="ARBA00004370"/>
    </source>
</evidence>
<evidence type="ECO:0000256" key="2">
    <source>
        <dbReference type="ARBA" id="ARBA00022692"/>
    </source>
</evidence>
<evidence type="ECO:0000313" key="8">
    <source>
        <dbReference type="Proteomes" id="UP000095767"/>
    </source>
</evidence>
<dbReference type="GO" id="GO:0005525">
    <property type="term" value="F:GTP binding"/>
    <property type="evidence" value="ECO:0007669"/>
    <property type="project" value="InterPro"/>
</dbReference>
<evidence type="ECO:0000256" key="5">
    <source>
        <dbReference type="SAM" id="MobiDB-lite"/>
    </source>
</evidence>
<dbReference type="InterPro" id="IPR036225">
    <property type="entry name" value="SRP/SRP_N"/>
</dbReference>
<keyword evidence="8" id="KW-1185">Reference proteome</keyword>
<organism evidence="7 8">
    <name type="scientific">Dichanthelium oligosanthes</name>
    <dbReference type="NCBI Taxonomy" id="888268"/>
    <lineage>
        <taxon>Eukaryota</taxon>
        <taxon>Viridiplantae</taxon>
        <taxon>Streptophyta</taxon>
        <taxon>Embryophyta</taxon>
        <taxon>Tracheophyta</taxon>
        <taxon>Spermatophyta</taxon>
        <taxon>Magnoliopsida</taxon>
        <taxon>Liliopsida</taxon>
        <taxon>Poales</taxon>
        <taxon>Poaceae</taxon>
        <taxon>PACMAD clade</taxon>
        <taxon>Panicoideae</taxon>
        <taxon>Panicodae</taxon>
        <taxon>Paniceae</taxon>
        <taxon>Dichantheliinae</taxon>
        <taxon>Dichanthelium</taxon>
    </lineage>
</organism>
<dbReference type="InterPro" id="IPR007656">
    <property type="entry name" value="GTD-bd"/>
</dbReference>
<reference evidence="7 8" key="1">
    <citation type="submission" date="2016-09" db="EMBL/GenBank/DDBJ databases">
        <title>The draft genome of Dichanthelium oligosanthes: A C3 panicoid grass species.</title>
        <authorList>
            <person name="Studer A.J."/>
            <person name="Schnable J.C."/>
            <person name="Brutnell T.P."/>
        </authorList>
    </citation>
    <scope>NUCLEOTIDE SEQUENCE [LARGE SCALE GENOMIC DNA]</scope>
    <source>
        <strain evidence="8">cv. Kellogg 1175</strain>
        <tissue evidence="7">Leaf</tissue>
    </source>
</reference>
<sequence length="278" mass="30878">MSMILRLQREKSEAMMEARQYRRYTEERFTHDAVQQAALHDVLERREDVVWSLSVRLRACQARLLHLGFLSPSQASLPSSPTVAAHRGLLQDHHHHPTPSPTQRTTTTTPFRRGRPGVHGGRGARRAYYGARGLLPEGDEELGFHAGVGGWVEEEEIQKLKARWRMSAATVVDDKALTHYLNEISRALLQADVHFETVHTIQSNIKTAASLDARPGHRQAPRHAAGGRRRALPDAGPGEAAVSPGQRQAQCGHVCRPAELWEDHCLHQVCGSPLAQGV</sequence>
<dbReference type="GO" id="GO:0080115">
    <property type="term" value="F:myosin XI tail binding"/>
    <property type="evidence" value="ECO:0007669"/>
    <property type="project" value="UniProtKB-ARBA"/>
</dbReference>
<dbReference type="PANTHER" id="PTHR31422:SF59">
    <property type="entry name" value="MYOSIN-BINDING PROTEIN 7"/>
    <property type="match status" value="1"/>
</dbReference>
<keyword evidence="2" id="KW-0812">Transmembrane</keyword>
<name>A0A1E5UIJ5_9POAL</name>
<keyword evidence="3" id="KW-1133">Transmembrane helix</keyword>
<evidence type="ECO:0000259" key="6">
    <source>
        <dbReference type="PROSITE" id="PS51775"/>
    </source>
</evidence>
<dbReference type="SUPFAM" id="SSF47364">
    <property type="entry name" value="Domain of the SRP/SRP receptor G-proteins"/>
    <property type="match status" value="1"/>
</dbReference>
<accession>A0A1E5UIJ5</accession>
<feature type="region of interest" description="Disordered" evidence="5">
    <location>
        <begin position="212"/>
        <end position="248"/>
    </location>
</feature>
<dbReference type="AlphaFoldDB" id="A0A1E5UIJ5"/>
<feature type="region of interest" description="Disordered" evidence="5">
    <location>
        <begin position="91"/>
        <end position="123"/>
    </location>
</feature>
<dbReference type="GO" id="GO:0006614">
    <property type="term" value="P:SRP-dependent cotranslational protein targeting to membrane"/>
    <property type="evidence" value="ECO:0007669"/>
    <property type="project" value="InterPro"/>
</dbReference>
<feature type="domain" description="GTD-binding" evidence="6">
    <location>
        <begin position="1"/>
        <end position="61"/>
    </location>
</feature>
<dbReference type="InterPro" id="IPR042101">
    <property type="entry name" value="SRP54_N_sf"/>
</dbReference>
<feature type="compositionally biased region" description="Low complexity" evidence="5">
    <location>
        <begin position="101"/>
        <end position="111"/>
    </location>
</feature>
<dbReference type="PROSITE" id="PS51775">
    <property type="entry name" value="GTD_BINDING"/>
    <property type="match status" value="1"/>
</dbReference>
<comment type="caution">
    <text evidence="7">The sequence shown here is derived from an EMBL/GenBank/DDBJ whole genome shotgun (WGS) entry which is preliminary data.</text>
</comment>
<dbReference type="EMBL" id="LWDX02076197">
    <property type="protein sequence ID" value="OEL12691.1"/>
    <property type="molecule type" value="Genomic_DNA"/>
</dbReference>
<dbReference type="Proteomes" id="UP000095767">
    <property type="component" value="Unassembled WGS sequence"/>
</dbReference>
<dbReference type="Pfam" id="PF02881">
    <property type="entry name" value="SRP54_N"/>
    <property type="match status" value="1"/>
</dbReference>
<protein>
    <recommendedName>
        <fullName evidence="6">GTD-binding domain-containing protein</fullName>
    </recommendedName>
</protein>
<dbReference type="InterPro" id="IPR013822">
    <property type="entry name" value="Signal_recog_particl_SRP54_hlx"/>
</dbReference>
<evidence type="ECO:0000256" key="3">
    <source>
        <dbReference type="ARBA" id="ARBA00022989"/>
    </source>
</evidence>
<dbReference type="Pfam" id="PF04576">
    <property type="entry name" value="Zein-binding"/>
    <property type="match status" value="1"/>
</dbReference>
<dbReference type="Gene3D" id="1.20.120.140">
    <property type="entry name" value="Signal recognition particle SRP54, nucleotide-binding domain"/>
    <property type="match status" value="1"/>
</dbReference>
<evidence type="ECO:0000313" key="7">
    <source>
        <dbReference type="EMBL" id="OEL12691.1"/>
    </source>
</evidence>
<comment type="subcellular location">
    <subcellularLocation>
        <location evidence="1">Membrane</location>
    </subcellularLocation>
</comment>
<keyword evidence="4" id="KW-0472">Membrane</keyword>